<evidence type="ECO:0000313" key="1">
    <source>
        <dbReference type="EMBL" id="SPL69340.1"/>
    </source>
</evidence>
<protein>
    <submittedName>
        <fullName evidence="1">Uncharacterized protein</fullName>
    </submittedName>
</protein>
<dbReference type="EMBL" id="OOGT01000014">
    <property type="protein sequence ID" value="SPL69340.1"/>
    <property type="molecule type" value="Genomic_DNA"/>
</dbReference>
<dbReference type="InParanoid" id="A0A2U3MV77"/>
<name>A0A2U3MV77_9GAMM</name>
<dbReference type="AlphaFoldDB" id="A0A2U3MV77"/>
<gene>
    <name evidence="1" type="ORF">KPC_0518</name>
</gene>
<dbReference type="Proteomes" id="UP000245974">
    <property type="component" value="Unassembled WGS sequence"/>
</dbReference>
<keyword evidence="2" id="KW-1185">Reference proteome</keyword>
<organism evidence="1 2">
    <name type="scientific">Acinetobacter stercoris</name>
    <dbReference type="NCBI Taxonomy" id="2126983"/>
    <lineage>
        <taxon>Bacteria</taxon>
        <taxon>Pseudomonadati</taxon>
        <taxon>Pseudomonadota</taxon>
        <taxon>Gammaproteobacteria</taxon>
        <taxon>Moraxellales</taxon>
        <taxon>Moraxellaceae</taxon>
        <taxon>Acinetobacter</taxon>
    </lineage>
</organism>
<sequence>MKDFFKNLFSRNITNNDNRTVNNNIVIETDNVPLTKSKEEEHLSRLKSVYEITIATRNLEIGQLLQRNNFFYDISRCTFCMFDLFK</sequence>
<reference evidence="2" key="1">
    <citation type="submission" date="2018-03" db="EMBL/GenBank/DDBJ databases">
        <authorList>
            <person name="Blom J."/>
        </authorList>
    </citation>
    <scope>NUCLEOTIDE SEQUENCE [LARGE SCALE GENOMIC DNA]</scope>
    <source>
        <strain evidence="2">KPC-SM-21</strain>
    </source>
</reference>
<evidence type="ECO:0000313" key="2">
    <source>
        <dbReference type="Proteomes" id="UP000245974"/>
    </source>
</evidence>
<accession>A0A2U3MV77</accession>
<proteinExistence type="predicted"/>